<evidence type="ECO:0000256" key="2">
    <source>
        <dbReference type="ARBA" id="ARBA00022723"/>
    </source>
</evidence>
<dbReference type="EMBL" id="QJJY01000001">
    <property type="protein sequence ID" value="PXX40921.1"/>
    <property type="molecule type" value="Genomic_DNA"/>
</dbReference>
<dbReference type="SUPFAM" id="SSF54826">
    <property type="entry name" value="Enolase N-terminal domain-like"/>
    <property type="match status" value="1"/>
</dbReference>
<sequence>MATRIIDAQVRDIRFPTSKSMDGSDAMNGNSDYSATYVTLVTDARNGIDGHGPTFTIGRGNELCADAVKSLAKLFVIGPEWRT</sequence>
<keyword evidence="3" id="KW-0460">Magnesium</keyword>
<keyword evidence="2" id="KW-0479">Metal-binding</keyword>
<comment type="caution">
    <text evidence="4">The sequence shown here is derived from an EMBL/GenBank/DDBJ whole genome shotgun (WGS) entry which is preliminary data.</text>
</comment>
<evidence type="ECO:0000256" key="3">
    <source>
        <dbReference type="ARBA" id="ARBA00022842"/>
    </source>
</evidence>
<reference evidence="4 5" key="1">
    <citation type="submission" date="2018-05" db="EMBL/GenBank/DDBJ databases">
        <title>Comparative genomics of bacterial root endophytes of switchgrass collected from native prairies over two seasons.</title>
        <authorList>
            <person name="Tang Y."/>
        </authorList>
    </citation>
    <scope>NUCLEOTIDE SEQUENCE [LARGE SCALE GENOMIC DNA]</scope>
    <source>
        <strain evidence="4 5">NFIX32</strain>
    </source>
</reference>
<evidence type="ECO:0000256" key="1">
    <source>
        <dbReference type="ARBA" id="ARBA00001946"/>
    </source>
</evidence>
<dbReference type="InterPro" id="IPR046945">
    <property type="entry name" value="RHMD-like"/>
</dbReference>
<organism evidence="4 5">
    <name type="scientific">Burkholderia pyrrocinia</name>
    <name type="common">Pseudomonas pyrrocinia</name>
    <dbReference type="NCBI Taxonomy" id="60550"/>
    <lineage>
        <taxon>Bacteria</taxon>
        <taxon>Pseudomonadati</taxon>
        <taxon>Pseudomonadota</taxon>
        <taxon>Betaproteobacteria</taxon>
        <taxon>Burkholderiales</taxon>
        <taxon>Burkholderiaceae</taxon>
        <taxon>Burkholderia</taxon>
        <taxon>Burkholderia cepacia complex</taxon>
    </lineage>
</organism>
<dbReference type="Gene3D" id="3.30.390.10">
    <property type="entry name" value="Enolase-like, N-terminal domain"/>
    <property type="match status" value="1"/>
</dbReference>
<dbReference type="GO" id="GO:0016052">
    <property type="term" value="P:carbohydrate catabolic process"/>
    <property type="evidence" value="ECO:0007669"/>
    <property type="project" value="TreeGrafter"/>
</dbReference>
<accession>A0A318J2M6</accession>
<dbReference type="GO" id="GO:0000287">
    <property type="term" value="F:magnesium ion binding"/>
    <property type="evidence" value="ECO:0007669"/>
    <property type="project" value="TreeGrafter"/>
</dbReference>
<dbReference type="PANTHER" id="PTHR13794:SF58">
    <property type="entry name" value="MITOCHONDRIAL ENOLASE SUPERFAMILY MEMBER 1"/>
    <property type="match status" value="1"/>
</dbReference>
<dbReference type="AlphaFoldDB" id="A0A318J2M6"/>
<dbReference type="PANTHER" id="PTHR13794">
    <property type="entry name" value="ENOLASE SUPERFAMILY, MANDELATE RACEMASE"/>
    <property type="match status" value="1"/>
</dbReference>
<comment type="cofactor">
    <cofactor evidence="1">
        <name>Mg(2+)</name>
        <dbReference type="ChEBI" id="CHEBI:18420"/>
    </cofactor>
</comment>
<evidence type="ECO:0000313" key="4">
    <source>
        <dbReference type="EMBL" id="PXX40921.1"/>
    </source>
</evidence>
<name>A0A318J2M6_BURPY</name>
<dbReference type="GO" id="GO:0016836">
    <property type="term" value="F:hydro-lyase activity"/>
    <property type="evidence" value="ECO:0007669"/>
    <property type="project" value="TreeGrafter"/>
</dbReference>
<proteinExistence type="predicted"/>
<gene>
    <name evidence="4" type="ORF">NA66_1001531</name>
</gene>
<evidence type="ECO:0000313" key="5">
    <source>
        <dbReference type="Proteomes" id="UP000247755"/>
    </source>
</evidence>
<protein>
    <submittedName>
        <fullName evidence="4">L-fuconate dehydratase</fullName>
    </submittedName>
</protein>
<dbReference type="Proteomes" id="UP000247755">
    <property type="component" value="Unassembled WGS sequence"/>
</dbReference>
<dbReference type="InterPro" id="IPR029017">
    <property type="entry name" value="Enolase-like_N"/>
</dbReference>